<organism evidence="1">
    <name type="scientific">Salmonella phage vB_SEnST11_KE23</name>
    <dbReference type="NCBI Taxonomy" id="3161174"/>
    <lineage>
        <taxon>Viruses</taxon>
        <taxon>Duplodnaviria</taxon>
        <taxon>Heunggongvirae</taxon>
        <taxon>Uroviricota</taxon>
        <taxon>Caudoviricetes</taxon>
        <taxon>Vequintavirinae</taxon>
        <taxon>Seunavirus</taxon>
    </lineage>
</organism>
<sequence length="38" mass="4373">MYWSEGDEHNKAEWAYSIDHLGWLFIGESDLEATNGLS</sequence>
<gene>
    <name evidence="1" type="ORF">YRYPWZST_CDS0099</name>
</gene>
<proteinExistence type="predicted"/>
<dbReference type="EMBL" id="PP856722">
    <property type="protein sequence ID" value="XCH40500.1"/>
    <property type="molecule type" value="Genomic_DNA"/>
</dbReference>
<protein>
    <submittedName>
        <fullName evidence="1">Uncharacterized protein</fullName>
    </submittedName>
</protein>
<evidence type="ECO:0000313" key="1">
    <source>
        <dbReference type="EMBL" id="XCH40500.1"/>
    </source>
</evidence>
<accession>A0AAU8GIF8</accession>
<name>A0AAU8GIF8_9CAUD</name>
<reference evidence="1" key="1">
    <citation type="submission" date="2024-05" db="EMBL/GenBank/DDBJ databases">
        <authorList>
            <person name="Mugo M.M."/>
            <person name="Musyoki A.M."/>
            <person name="Makumi A.M."/>
            <person name="Mutai I."/>
            <person name="Drechsel O."/>
            <person name="Kering K.K."/>
            <person name="Muturi P."/>
            <person name="Mbae C.K."/>
            <person name="Kariuki S.M."/>
        </authorList>
    </citation>
    <scope>NUCLEOTIDE SEQUENCE</scope>
</reference>